<evidence type="ECO:0000313" key="2">
    <source>
        <dbReference type="Proteomes" id="UP000046395"/>
    </source>
</evidence>
<dbReference type="AlphaFoldDB" id="A0A5S6QRF3"/>
<evidence type="ECO:0000313" key="3">
    <source>
        <dbReference type="WBParaSite" id="TMUE_2000009931.1"/>
    </source>
</evidence>
<dbReference type="WBParaSite" id="TMUE_2000009931.1">
    <property type="protein sequence ID" value="TMUE_2000009931.1"/>
    <property type="gene ID" value="WBGene00300777"/>
</dbReference>
<dbReference type="Proteomes" id="UP000046395">
    <property type="component" value="Unassembled WGS sequence"/>
</dbReference>
<proteinExistence type="predicted"/>
<accession>A0A5S6QRF3</accession>
<name>A0A5S6QRF3_TRIMR</name>
<reference evidence="3" key="1">
    <citation type="submission" date="2019-12" db="UniProtKB">
        <authorList>
            <consortium name="WormBaseParasite"/>
        </authorList>
    </citation>
    <scope>IDENTIFICATION</scope>
</reference>
<feature type="region of interest" description="Disordered" evidence="1">
    <location>
        <begin position="51"/>
        <end position="74"/>
    </location>
</feature>
<protein>
    <submittedName>
        <fullName evidence="3">Uncharacterized protein</fullName>
    </submittedName>
</protein>
<keyword evidence="2" id="KW-1185">Reference proteome</keyword>
<evidence type="ECO:0000256" key="1">
    <source>
        <dbReference type="SAM" id="MobiDB-lite"/>
    </source>
</evidence>
<sequence length="104" mass="11459">MHDRLVVVSSSAMDLFPRDIMSNFAWLSGLSNPNGLGCHRCSLVSIKWKGQERKVPSPPRSNDSASMVKPQSAFPYQLTRREQLTLLSSTLCKTAEGGGPLRRA</sequence>
<organism evidence="2 3">
    <name type="scientific">Trichuris muris</name>
    <name type="common">Mouse whipworm</name>
    <dbReference type="NCBI Taxonomy" id="70415"/>
    <lineage>
        <taxon>Eukaryota</taxon>
        <taxon>Metazoa</taxon>
        <taxon>Ecdysozoa</taxon>
        <taxon>Nematoda</taxon>
        <taxon>Enoplea</taxon>
        <taxon>Dorylaimia</taxon>
        <taxon>Trichinellida</taxon>
        <taxon>Trichuridae</taxon>
        <taxon>Trichuris</taxon>
    </lineage>
</organism>